<dbReference type="GO" id="GO:0016413">
    <property type="term" value="F:O-acetyltransferase activity"/>
    <property type="evidence" value="ECO:0007669"/>
    <property type="project" value="TreeGrafter"/>
</dbReference>
<evidence type="ECO:0000256" key="2">
    <source>
        <dbReference type="ARBA" id="ARBA00007400"/>
    </source>
</evidence>
<dbReference type="RefSeq" id="WP_111921474.1">
    <property type="nucleotide sequence ID" value="NZ_UAWC01000010.1"/>
</dbReference>
<dbReference type="PANTHER" id="PTHR40074:SF2">
    <property type="entry name" value="O-ACETYLTRANSFERASE WECH"/>
    <property type="match status" value="1"/>
</dbReference>
<feature type="transmembrane region" description="Helical" evidence="7">
    <location>
        <begin position="195"/>
        <end position="215"/>
    </location>
</feature>
<keyword evidence="5 7" id="KW-1133">Transmembrane helix</keyword>
<dbReference type="GO" id="GO:0009246">
    <property type="term" value="P:enterobacterial common antigen biosynthetic process"/>
    <property type="evidence" value="ECO:0007669"/>
    <property type="project" value="TreeGrafter"/>
</dbReference>
<name>A0A2X2Y963_CLOCO</name>
<evidence type="ECO:0000256" key="5">
    <source>
        <dbReference type="ARBA" id="ARBA00022989"/>
    </source>
</evidence>
<keyword evidence="3" id="KW-1003">Cell membrane</keyword>
<organism evidence="9 10">
    <name type="scientific">Clostridium cochlearium</name>
    <dbReference type="NCBI Taxonomy" id="1494"/>
    <lineage>
        <taxon>Bacteria</taxon>
        <taxon>Bacillati</taxon>
        <taxon>Bacillota</taxon>
        <taxon>Clostridia</taxon>
        <taxon>Eubacteriales</taxon>
        <taxon>Clostridiaceae</taxon>
        <taxon>Clostridium</taxon>
    </lineage>
</organism>
<keyword evidence="6 7" id="KW-0472">Membrane</keyword>
<protein>
    <submittedName>
        <fullName evidence="9">Acyltransferase family protein</fullName>
    </submittedName>
</protein>
<dbReference type="GO" id="GO:0005886">
    <property type="term" value="C:plasma membrane"/>
    <property type="evidence" value="ECO:0007669"/>
    <property type="project" value="UniProtKB-SubCell"/>
</dbReference>
<feature type="transmembrane region" description="Helical" evidence="7">
    <location>
        <begin position="83"/>
        <end position="102"/>
    </location>
</feature>
<evidence type="ECO:0000259" key="8">
    <source>
        <dbReference type="Pfam" id="PF01757"/>
    </source>
</evidence>
<dbReference type="Pfam" id="PF01757">
    <property type="entry name" value="Acyl_transf_3"/>
    <property type="match status" value="1"/>
</dbReference>
<dbReference type="AlphaFoldDB" id="A0A2X2Y963"/>
<keyword evidence="9" id="KW-0012">Acyltransferase</keyword>
<comment type="similarity">
    <text evidence="2">Belongs to the acyltransferase 3 family.</text>
</comment>
<evidence type="ECO:0000256" key="4">
    <source>
        <dbReference type="ARBA" id="ARBA00022692"/>
    </source>
</evidence>
<feature type="transmembrane region" description="Helical" evidence="7">
    <location>
        <begin position="50"/>
        <end position="71"/>
    </location>
</feature>
<accession>A0A2X2Y963</accession>
<reference evidence="9 10" key="1">
    <citation type="submission" date="2018-06" db="EMBL/GenBank/DDBJ databases">
        <authorList>
            <consortium name="Pathogen Informatics"/>
            <person name="Doyle S."/>
        </authorList>
    </citation>
    <scope>NUCLEOTIDE SEQUENCE [LARGE SCALE GENOMIC DNA]</scope>
    <source>
        <strain evidence="9 10">NCTC13028</strain>
    </source>
</reference>
<evidence type="ECO:0000256" key="3">
    <source>
        <dbReference type="ARBA" id="ARBA00022475"/>
    </source>
</evidence>
<evidence type="ECO:0000256" key="6">
    <source>
        <dbReference type="ARBA" id="ARBA00023136"/>
    </source>
</evidence>
<dbReference type="EMBL" id="UAWC01000010">
    <property type="protein sequence ID" value="SQB34469.1"/>
    <property type="molecule type" value="Genomic_DNA"/>
</dbReference>
<evidence type="ECO:0000313" key="9">
    <source>
        <dbReference type="EMBL" id="SQB34469.1"/>
    </source>
</evidence>
<keyword evidence="9" id="KW-0808">Transferase</keyword>
<sequence>MNKNDRLKELDILRALSFIFVVEQHTMGGYCNIKGISFLYYGIFKFFYTLAKPAVACFLCISGISLCYSYLENFNYKKYYIKRITGVLIPYSVWSIIYIFINKKYTNLTDLLLQILSGSACYHLWYMGMIIRLYIYFPIILLIAKKIYKQKFVFRILVFIILILSYYEVSKYQNVISNKFIGFLFTNPTKLQSRIINISPLFWYLYFVIGIYISLNYKTFKEKILKFKVPVLFFYLGLFIYSYLNEMKFIKFNRLLSISYFVFSILGWYIISVKLSNNIKLYNFFNFIGKYSFASYLCHILIVGYVVNNVRLIFNLKDWLIIGLVTWILSSILSPCLIKIITYIPNTKFITCIRK</sequence>
<feature type="transmembrane region" description="Helical" evidence="7">
    <location>
        <begin position="256"/>
        <end position="275"/>
    </location>
</feature>
<evidence type="ECO:0000313" key="10">
    <source>
        <dbReference type="Proteomes" id="UP000250223"/>
    </source>
</evidence>
<comment type="subcellular location">
    <subcellularLocation>
        <location evidence="1">Cell membrane</location>
        <topology evidence="1">Multi-pass membrane protein</topology>
    </subcellularLocation>
</comment>
<feature type="transmembrane region" description="Helical" evidence="7">
    <location>
        <begin position="287"/>
        <end position="307"/>
    </location>
</feature>
<feature type="domain" description="Acyltransferase 3" evidence="8">
    <location>
        <begin position="8"/>
        <end position="330"/>
    </location>
</feature>
<evidence type="ECO:0000256" key="1">
    <source>
        <dbReference type="ARBA" id="ARBA00004651"/>
    </source>
</evidence>
<proteinExistence type="inferred from homology"/>
<feature type="transmembrane region" description="Helical" evidence="7">
    <location>
        <begin position="319"/>
        <end position="338"/>
    </location>
</feature>
<feature type="transmembrane region" description="Helical" evidence="7">
    <location>
        <begin position="227"/>
        <end position="244"/>
    </location>
</feature>
<dbReference type="PANTHER" id="PTHR40074">
    <property type="entry name" value="O-ACETYLTRANSFERASE WECH"/>
    <property type="match status" value="1"/>
</dbReference>
<keyword evidence="4 7" id="KW-0812">Transmembrane</keyword>
<dbReference type="InterPro" id="IPR002656">
    <property type="entry name" value="Acyl_transf_3_dom"/>
</dbReference>
<gene>
    <name evidence="9" type="ORF">NCTC13028_01381</name>
</gene>
<dbReference type="Proteomes" id="UP000250223">
    <property type="component" value="Unassembled WGS sequence"/>
</dbReference>
<feature type="transmembrane region" description="Helical" evidence="7">
    <location>
        <begin position="152"/>
        <end position="169"/>
    </location>
</feature>
<evidence type="ECO:0000256" key="7">
    <source>
        <dbReference type="SAM" id="Phobius"/>
    </source>
</evidence>
<feature type="transmembrane region" description="Helical" evidence="7">
    <location>
        <begin position="122"/>
        <end position="143"/>
    </location>
</feature>